<feature type="binding site" evidence="11">
    <location>
        <position position="570"/>
    </location>
    <ligand>
        <name>ATP</name>
        <dbReference type="ChEBI" id="CHEBI:30616"/>
    </ligand>
</feature>
<evidence type="ECO:0000256" key="4">
    <source>
        <dbReference type="ARBA" id="ARBA00022519"/>
    </source>
</evidence>
<dbReference type="EMBL" id="RSED01000016">
    <property type="protein sequence ID" value="RRS02952.1"/>
    <property type="molecule type" value="Genomic_DNA"/>
</dbReference>
<dbReference type="SMART" id="SM00957">
    <property type="entry name" value="SecA_DEAD"/>
    <property type="match status" value="1"/>
</dbReference>
<keyword evidence="5 11" id="KW-0547">Nucleotide-binding</keyword>
<sequence>MRESMRGPVGGERLAAWPPVNIPLASRLFVERRDEGDWALDRWASGWWLSRPSPKRQAMRRQQRFVAQVVALGETLHGLSQTELLAQARAAAERAFVTGQAQAGVRALALVREAARRTLGLLAYPPQVYGAWMLVSGHLIELDTGEGKTLTAAIAACVGALAGVPTHVITVNDYLAQRDAQKMSALFGYLGLRVGVVHSGVAQALRHVEYAQDLTYCTNKDVVFDYLRDRVNARGVHSRAQLTVRRLHGQVHSQEPLRLRGLHFAIVDEADSILIDEARTPLILSAAREAGEETRAYEHLLRVAASMQAPLHYRLVEPHRQPELKDEGRALLEDLAREMDARDEHDGDTGPDALMGFWRVAWVREHYIVQALRALHVFKRDQHYVVHEGKIVIVDEFTGRLLPDRSWEQGLHQLVEVKEGCKISGQNRTLARLTYQTFFARYLRLSGMSGTLREVSRETAGVFKVRTVRIEPNRPSRRVTLPPRLLPDQPTKHHAIVDDVRERLAVGQSVLVGTRSVRASEDISAALTAAGVPHQVLNARQNADEAELVARAGQPGMVTVATNMAGRGTDIPVAPEVLARGGLHVVLTEWHESARIDRQLVGRGARQGEPGSCRTIVALDDEVIDKHGGTTLKMLQARYGGGPWPEHAMAWLQKAAQGAAESHNAAQRRHTLKADHHMRTQLAFSGATE</sequence>
<keyword evidence="10 11" id="KW-0472">Membrane</keyword>
<evidence type="ECO:0000256" key="11">
    <source>
        <dbReference type="HAMAP-Rule" id="MF_01382"/>
    </source>
</evidence>
<dbReference type="InterPro" id="IPR011130">
    <property type="entry name" value="SecA_preprotein_X-link_dom"/>
</dbReference>
<keyword evidence="4" id="KW-0997">Cell inner membrane</keyword>
<dbReference type="InterPro" id="IPR014018">
    <property type="entry name" value="SecA_motor_DEAD"/>
</dbReference>
<dbReference type="GO" id="GO:0005524">
    <property type="term" value="F:ATP binding"/>
    <property type="evidence" value="ECO:0007669"/>
    <property type="project" value="UniProtKB-UniRule"/>
</dbReference>
<dbReference type="PROSITE" id="PS51194">
    <property type="entry name" value="HELICASE_CTER"/>
    <property type="match status" value="1"/>
</dbReference>
<dbReference type="Pfam" id="PF21090">
    <property type="entry name" value="P-loop_SecA"/>
    <property type="match status" value="2"/>
</dbReference>
<evidence type="ECO:0000313" key="16">
    <source>
        <dbReference type="Proteomes" id="UP000269265"/>
    </source>
</evidence>
<dbReference type="PANTHER" id="PTHR30612:SF0">
    <property type="entry name" value="CHLOROPLAST PROTEIN-TRANSPORTING ATPASE"/>
    <property type="match status" value="1"/>
</dbReference>
<dbReference type="Gene3D" id="3.90.1440.10">
    <property type="entry name" value="SecA, preprotein cross-linking domain"/>
    <property type="match status" value="1"/>
</dbReference>
<evidence type="ECO:0000256" key="2">
    <source>
        <dbReference type="ARBA" id="ARBA00022475"/>
    </source>
</evidence>
<dbReference type="Pfam" id="PF07517">
    <property type="entry name" value="SecA_DEAD"/>
    <property type="match status" value="1"/>
</dbReference>
<evidence type="ECO:0000259" key="13">
    <source>
        <dbReference type="PROSITE" id="PS51194"/>
    </source>
</evidence>
<comment type="function">
    <text evidence="11">Part of the Sec protein translocase complex. Interacts with the SecYEG preprotein conducting channel. Has a central role in coupling the hydrolysis of ATP to the transfer of proteins into and across the cell membrane, serving both as a receptor for the preprotein-SecB complex and as an ATP-driven molecular motor driving the stepwise translocation of polypeptide chains across the membrane.</text>
</comment>
<dbReference type="SUPFAM" id="SSF81767">
    <property type="entry name" value="Pre-protein crosslinking domain of SecA"/>
    <property type="match status" value="1"/>
</dbReference>
<dbReference type="GO" id="GO:0005829">
    <property type="term" value="C:cytosol"/>
    <property type="evidence" value="ECO:0007669"/>
    <property type="project" value="TreeGrafter"/>
</dbReference>
<evidence type="ECO:0000259" key="14">
    <source>
        <dbReference type="PROSITE" id="PS51196"/>
    </source>
</evidence>
<dbReference type="SUPFAM" id="SSF52540">
    <property type="entry name" value="P-loop containing nucleoside triphosphate hydrolases"/>
    <property type="match status" value="2"/>
</dbReference>
<dbReference type="GO" id="GO:0031522">
    <property type="term" value="C:cell envelope Sec protein transport complex"/>
    <property type="evidence" value="ECO:0007669"/>
    <property type="project" value="TreeGrafter"/>
</dbReference>
<dbReference type="PRINTS" id="PR00906">
    <property type="entry name" value="SECA"/>
</dbReference>
<comment type="similarity">
    <text evidence="11">Belongs to the SecA family.</text>
</comment>
<dbReference type="GO" id="GO:0043952">
    <property type="term" value="P:protein transport by the Sec complex"/>
    <property type="evidence" value="ECO:0007669"/>
    <property type="project" value="TreeGrafter"/>
</dbReference>
<dbReference type="AlphaFoldDB" id="A0A426V7Z0"/>
<evidence type="ECO:0000256" key="9">
    <source>
        <dbReference type="ARBA" id="ARBA00023010"/>
    </source>
</evidence>
<dbReference type="InterPro" id="IPR014001">
    <property type="entry name" value="Helicase_ATP-bd"/>
</dbReference>
<dbReference type="InterPro" id="IPR036670">
    <property type="entry name" value="SecA_X-link_sf"/>
</dbReference>
<keyword evidence="9 11" id="KW-0811">Translocation</keyword>
<comment type="subunit">
    <text evidence="11">Monomer and homodimer. Part of the essential Sec protein translocation apparatus which comprises SecA, SecYEG and auxiliary proteins SecDF-YajC and YidC.</text>
</comment>
<comment type="caution">
    <text evidence="15">The sequence shown here is derived from an EMBL/GenBank/DDBJ whole genome shotgun (WGS) entry which is preliminary data.</text>
</comment>
<comment type="catalytic activity">
    <reaction evidence="11">
        <text>ATP + H2O + cellular proteinSide 1 = ADP + phosphate + cellular proteinSide 2.</text>
        <dbReference type="EC" id="7.4.2.8"/>
    </reaction>
</comment>
<proteinExistence type="inferred from homology"/>
<feature type="domain" description="Helicase ATP-binding" evidence="12">
    <location>
        <begin position="129"/>
        <end position="306"/>
    </location>
</feature>
<dbReference type="InterPro" id="IPR027417">
    <property type="entry name" value="P-loop_NTPase"/>
</dbReference>
<dbReference type="HAMAP" id="MF_01382">
    <property type="entry name" value="SecA"/>
    <property type="match status" value="1"/>
</dbReference>
<evidence type="ECO:0000256" key="3">
    <source>
        <dbReference type="ARBA" id="ARBA00022490"/>
    </source>
</evidence>
<organism evidence="15 16">
    <name type="scientific">Aquabacterium soli</name>
    <dbReference type="NCBI Taxonomy" id="2493092"/>
    <lineage>
        <taxon>Bacteria</taxon>
        <taxon>Pseudomonadati</taxon>
        <taxon>Pseudomonadota</taxon>
        <taxon>Betaproteobacteria</taxon>
        <taxon>Burkholderiales</taxon>
        <taxon>Aquabacterium</taxon>
    </lineage>
</organism>
<feature type="binding site" evidence="11">
    <location>
        <begin position="145"/>
        <end position="149"/>
    </location>
    <ligand>
        <name>ATP</name>
        <dbReference type="ChEBI" id="CHEBI:30616"/>
    </ligand>
</feature>
<keyword evidence="7 11" id="KW-0653">Protein transport</keyword>
<dbReference type="InterPro" id="IPR011115">
    <property type="entry name" value="SecA_DEAD"/>
</dbReference>
<evidence type="ECO:0000256" key="10">
    <source>
        <dbReference type="ARBA" id="ARBA00023136"/>
    </source>
</evidence>
<keyword evidence="2 11" id="KW-1003">Cell membrane</keyword>
<evidence type="ECO:0000259" key="12">
    <source>
        <dbReference type="PROSITE" id="PS51192"/>
    </source>
</evidence>
<dbReference type="PROSITE" id="PS51192">
    <property type="entry name" value="HELICASE_ATP_BIND_1"/>
    <property type="match status" value="1"/>
</dbReference>
<dbReference type="GO" id="GO:0017038">
    <property type="term" value="P:protein import"/>
    <property type="evidence" value="ECO:0007669"/>
    <property type="project" value="InterPro"/>
</dbReference>
<keyword evidence="6 11" id="KW-0067">ATP-binding</keyword>
<dbReference type="InterPro" id="IPR001650">
    <property type="entry name" value="Helicase_C-like"/>
</dbReference>
<dbReference type="EC" id="7.4.2.8" evidence="11"/>
<evidence type="ECO:0000256" key="6">
    <source>
        <dbReference type="ARBA" id="ARBA00022840"/>
    </source>
</evidence>
<dbReference type="GO" id="GO:0005886">
    <property type="term" value="C:plasma membrane"/>
    <property type="evidence" value="ECO:0007669"/>
    <property type="project" value="UniProtKB-SubCell"/>
</dbReference>
<keyword evidence="8 11" id="KW-1278">Translocase</keyword>
<dbReference type="PROSITE" id="PS51196">
    <property type="entry name" value="SECA_MOTOR_DEAD"/>
    <property type="match status" value="1"/>
</dbReference>
<reference evidence="15 16" key="1">
    <citation type="submission" date="2018-12" db="EMBL/GenBank/DDBJ databases">
        <title>The whole draft genome of Aquabacterium sp. SJQ9.</title>
        <authorList>
            <person name="Sun L."/>
            <person name="Gao X."/>
            <person name="Chen W."/>
            <person name="Huang K."/>
        </authorList>
    </citation>
    <scope>NUCLEOTIDE SEQUENCE [LARGE SCALE GENOMIC DNA]</scope>
    <source>
        <strain evidence="15 16">SJQ9</strain>
    </source>
</reference>
<evidence type="ECO:0000256" key="8">
    <source>
        <dbReference type="ARBA" id="ARBA00022967"/>
    </source>
</evidence>
<dbReference type="Proteomes" id="UP000269265">
    <property type="component" value="Unassembled WGS sequence"/>
</dbReference>
<evidence type="ECO:0000256" key="5">
    <source>
        <dbReference type="ARBA" id="ARBA00022741"/>
    </source>
</evidence>
<dbReference type="InterPro" id="IPR044722">
    <property type="entry name" value="SecA_SF2_C"/>
</dbReference>
<dbReference type="FunFam" id="3.40.50.300:FF:000429">
    <property type="entry name" value="Preprotein translocase subunit SecA"/>
    <property type="match status" value="1"/>
</dbReference>
<dbReference type="InterPro" id="IPR000185">
    <property type="entry name" value="SecA"/>
</dbReference>
<dbReference type="PANTHER" id="PTHR30612">
    <property type="entry name" value="SECA INNER MEMBRANE COMPONENT OF SEC PROTEIN SECRETION SYSTEM"/>
    <property type="match status" value="1"/>
</dbReference>
<accession>A0A426V7Z0</accession>
<name>A0A426V7Z0_9BURK</name>
<dbReference type="OrthoDB" id="9805579at2"/>
<feature type="domain" description="SecA family profile" evidence="14">
    <location>
        <begin position="44"/>
        <end position="648"/>
    </location>
</feature>
<gene>
    <name evidence="11" type="primary">secA</name>
    <name evidence="15" type="ORF">EIP75_17555</name>
</gene>
<evidence type="ECO:0000256" key="7">
    <source>
        <dbReference type="ARBA" id="ARBA00022927"/>
    </source>
</evidence>
<protein>
    <recommendedName>
        <fullName evidence="11">Protein translocase subunit SecA</fullName>
        <ecNumber evidence="11">7.4.2.8</ecNumber>
    </recommendedName>
</protein>
<dbReference type="Pfam" id="PF01043">
    <property type="entry name" value="SecA_PP_bind"/>
    <property type="match status" value="1"/>
</dbReference>
<evidence type="ECO:0000256" key="1">
    <source>
        <dbReference type="ARBA" id="ARBA00022448"/>
    </source>
</evidence>
<dbReference type="GO" id="GO:0008564">
    <property type="term" value="F:protein-exporting ATPase activity"/>
    <property type="evidence" value="ECO:0007669"/>
    <property type="project" value="UniProtKB-EC"/>
</dbReference>
<keyword evidence="3 11" id="KW-0963">Cytoplasm</keyword>
<keyword evidence="1 11" id="KW-0813">Transport</keyword>
<dbReference type="GO" id="GO:0065002">
    <property type="term" value="P:intracellular protein transmembrane transport"/>
    <property type="evidence" value="ECO:0007669"/>
    <property type="project" value="UniProtKB-UniRule"/>
</dbReference>
<feature type="domain" description="Helicase C-terminal" evidence="13">
    <location>
        <begin position="499"/>
        <end position="656"/>
    </location>
</feature>
<dbReference type="CDD" id="cd18803">
    <property type="entry name" value="SF2_C_secA"/>
    <property type="match status" value="1"/>
</dbReference>
<comment type="subcellular location">
    <subcellularLocation>
        <location evidence="11">Cell membrane</location>
        <topology evidence="11">Peripheral membrane protein</topology>
        <orientation evidence="11">Cytoplasmic side</orientation>
    </subcellularLocation>
    <subcellularLocation>
        <location evidence="11">Cytoplasm</location>
    </subcellularLocation>
    <text evidence="11">Distribution is 50-50.</text>
</comment>
<keyword evidence="16" id="KW-1185">Reference proteome</keyword>
<feature type="binding site" evidence="11">
    <location>
        <position position="127"/>
    </location>
    <ligand>
        <name>ATP</name>
        <dbReference type="ChEBI" id="CHEBI:30616"/>
    </ligand>
</feature>
<dbReference type="GO" id="GO:0006605">
    <property type="term" value="P:protein targeting"/>
    <property type="evidence" value="ECO:0007669"/>
    <property type="project" value="UniProtKB-UniRule"/>
</dbReference>
<evidence type="ECO:0000313" key="15">
    <source>
        <dbReference type="EMBL" id="RRS02952.1"/>
    </source>
</evidence>
<dbReference type="CDD" id="cd17928">
    <property type="entry name" value="DEXDc_SecA"/>
    <property type="match status" value="1"/>
</dbReference>
<dbReference type="SMART" id="SM00958">
    <property type="entry name" value="SecA_PP_bind"/>
    <property type="match status" value="1"/>
</dbReference>
<dbReference type="Gene3D" id="3.40.50.300">
    <property type="entry name" value="P-loop containing nucleotide triphosphate hydrolases"/>
    <property type="match status" value="2"/>
</dbReference>